<dbReference type="CDD" id="cd02042">
    <property type="entry name" value="ParAB_family"/>
    <property type="match status" value="1"/>
</dbReference>
<evidence type="ECO:0000313" key="2">
    <source>
        <dbReference type="EMBL" id="WGZ90593.1"/>
    </source>
</evidence>
<dbReference type="Proteomes" id="UP001300672">
    <property type="component" value="Chromosome"/>
</dbReference>
<dbReference type="KEGG" id="tdu:QJT80_14045"/>
<dbReference type="PANTHER" id="PTHR13696:SF52">
    <property type="entry name" value="PARA FAMILY PROTEIN CT_582"/>
    <property type="match status" value="1"/>
</dbReference>
<proteinExistence type="predicted"/>
<dbReference type="InterPro" id="IPR050678">
    <property type="entry name" value="DNA_Partitioning_ATPase"/>
</dbReference>
<dbReference type="Pfam" id="PF13614">
    <property type="entry name" value="AAA_31"/>
    <property type="match status" value="1"/>
</dbReference>
<dbReference type="SUPFAM" id="SSF52540">
    <property type="entry name" value="P-loop containing nucleoside triphosphate hydrolases"/>
    <property type="match status" value="1"/>
</dbReference>
<reference evidence="2" key="1">
    <citation type="journal article" date="2023" name="Int. J. Mol. Sci.">
        <title>Metagenomics Revealed a New Genus 'Candidatus Thiocaldithrix dubininis' gen. nov., sp. nov. and a New Species 'Candidatus Thiothrix putei' sp. nov. in the Family Thiotrichaceae, Some Members of Which Have Traits of Both Na+- and H+-Motive Energetics.</title>
        <authorList>
            <person name="Ravin N.V."/>
            <person name="Muntyan M.S."/>
            <person name="Smolyakov D.D."/>
            <person name="Rudenko T.S."/>
            <person name="Beletsky A.V."/>
            <person name="Mardanov A.V."/>
            <person name="Grabovich M.Y."/>
        </authorList>
    </citation>
    <scope>NUCLEOTIDE SEQUENCE</scope>
    <source>
        <strain evidence="2">GKL-01</strain>
    </source>
</reference>
<name>A0AA95H7I9_9GAMM</name>
<dbReference type="EMBL" id="CP124755">
    <property type="protein sequence ID" value="WGZ90593.1"/>
    <property type="molecule type" value="Genomic_DNA"/>
</dbReference>
<protein>
    <submittedName>
        <fullName evidence="2">AAA family ATPase</fullName>
    </submittedName>
</protein>
<evidence type="ECO:0000259" key="1">
    <source>
        <dbReference type="Pfam" id="PF13614"/>
    </source>
</evidence>
<accession>A0AA95H7I9</accession>
<dbReference type="InterPro" id="IPR025669">
    <property type="entry name" value="AAA_dom"/>
</dbReference>
<dbReference type="AlphaFoldDB" id="A0AA95H7I9"/>
<sequence>MAKRISIINFKGGIGKTTLSFQFAAGLARFHNARVLLMDMDHQSSLSIVSLGATVWQRCVNQGKTVNEIFKPFHVQGYQTPNASIIEHQAIKNPYIANYYATLDIVPSSLELDDIEIELTASHLGNAIQSEWEKRTLLCKWLEQTNVDHLYDYIIFDCPPATKIVSQNAIAASHGYIIPIVPEAVMERGAPHLVRMISNGIDRRLNALAPFGASRSIFVSNTQLVGLVITRIQTNGRAASGYTDDHTRHLDSIKRTWGNMLIEPYIVQGTGVSQALDDGVPVYDRSYTQNIGDRGINVYYEQVTQALKARVDVL</sequence>
<gene>
    <name evidence="2" type="ORF">QJT80_14045</name>
</gene>
<dbReference type="PANTHER" id="PTHR13696">
    <property type="entry name" value="P-LOOP CONTAINING NUCLEOSIDE TRIPHOSPHATE HYDROLASE"/>
    <property type="match status" value="1"/>
</dbReference>
<dbReference type="InterPro" id="IPR027417">
    <property type="entry name" value="P-loop_NTPase"/>
</dbReference>
<reference evidence="2" key="2">
    <citation type="submission" date="2023-04" db="EMBL/GenBank/DDBJ databases">
        <authorList>
            <person name="Beletskiy A.V."/>
            <person name="Mardanov A.V."/>
            <person name="Ravin N.V."/>
        </authorList>
    </citation>
    <scope>NUCLEOTIDE SEQUENCE</scope>
    <source>
        <strain evidence="2">GKL-01</strain>
    </source>
</reference>
<organism evidence="2">
    <name type="scientific">Candidatus Thiocaldithrix dubininis</name>
    <dbReference type="NCBI Taxonomy" id="3080823"/>
    <lineage>
        <taxon>Bacteria</taxon>
        <taxon>Pseudomonadati</taxon>
        <taxon>Pseudomonadota</taxon>
        <taxon>Gammaproteobacteria</taxon>
        <taxon>Thiotrichales</taxon>
        <taxon>Thiotrichaceae</taxon>
        <taxon>Candidatus Thiocaldithrix</taxon>
    </lineage>
</organism>
<dbReference type="Gene3D" id="3.40.50.300">
    <property type="entry name" value="P-loop containing nucleotide triphosphate hydrolases"/>
    <property type="match status" value="1"/>
</dbReference>
<feature type="domain" description="AAA" evidence="1">
    <location>
        <begin position="3"/>
        <end position="202"/>
    </location>
</feature>